<evidence type="ECO:0000313" key="2">
    <source>
        <dbReference type="Proteomes" id="UP000054721"/>
    </source>
</evidence>
<gene>
    <name evidence="1" type="ORF">T02_7506</name>
</gene>
<comment type="caution">
    <text evidence="1">The sequence shown here is derived from an EMBL/GenBank/DDBJ whole genome shotgun (WGS) entry which is preliminary data.</text>
</comment>
<sequence length="129" mass="14758">MVFVRISRAVVLKVWVERGLFTHRILLGEEHVDVVCTGISTKADEELIDLSEDFSFKVSFDRKTLTQFWLSVTNTYPTLSTTCIKKVSYNYPTPLPLQPTRVSADVEEVITQNRKQAHCSHTPHYASDK</sequence>
<dbReference type="EMBL" id="JYDW01000492">
    <property type="protein sequence ID" value="KRZ48006.1"/>
    <property type="molecule type" value="Genomic_DNA"/>
</dbReference>
<reference evidence="1 2" key="1">
    <citation type="submission" date="2015-05" db="EMBL/GenBank/DDBJ databases">
        <title>Evolution of Trichinella species and genotypes.</title>
        <authorList>
            <person name="Korhonen P.K."/>
            <person name="Edoardo P."/>
            <person name="Giuseppe L.R."/>
            <person name="Gasser R.B."/>
        </authorList>
    </citation>
    <scope>NUCLEOTIDE SEQUENCE [LARGE SCALE GENOMIC DNA]</scope>
    <source>
        <strain evidence="1">ISS10</strain>
    </source>
</reference>
<organism evidence="1 2">
    <name type="scientific">Trichinella nativa</name>
    <dbReference type="NCBI Taxonomy" id="6335"/>
    <lineage>
        <taxon>Eukaryota</taxon>
        <taxon>Metazoa</taxon>
        <taxon>Ecdysozoa</taxon>
        <taxon>Nematoda</taxon>
        <taxon>Enoplea</taxon>
        <taxon>Dorylaimia</taxon>
        <taxon>Trichinellida</taxon>
        <taxon>Trichinellidae</taxon>
        <taxon>Trichinella</taxon>
    </lineage>
</organism>
<dbReference type="AlphaFoldDB" id="A0A0V1KLJ7"/>
<keyword evidence="2" id="KW-1185">Reference proteome</keyword>
<dbReference type="OrthoDB" id="6770905at2759"/>
<name>A0A0V1KLJ7_9BILA</name>
<dbReference type="Proteomes" id="UP000054721">
    <property type="component" value="Unassembled WGS sequence"/>
</dbReference>
<protein>
    <submittedName>
        <fullName evidence="1">Uncharacterized protein</fullName>
    </submittedName>
</protein>
<proteinExistence type="predicted"/>
<evidence type="ECO:0000313" key="1">
    <source>
        <dbReference type="EMBL" id="KRZ48006.1"/>
    </source>
</evidence>
<accession>A0A0V1KLJ7</accession>